<feature type="short sequence motif" description="Histidine triad motif" evidence="2 3">
    <location>
        <begin position="376"/>
        <end position="380"/>
    </location>
</feature>
<dbReference type="InterPro" id="IPR036282">
    <property type="entry name" value="Glutathione-S-Trfase_C_sf"/>
</dbReference>
<reference evidence="7" key="1">
    <citation type="submission" date="2021-01" db="EMBL/GenBank/DDBJ databases">
        <authorList>
            <person name="Corre E."/>
            <person name="Pelletier E."/>
            <person name="Niang G."/>
            <person name="Scheremetjew M."/>
            <person name="Finn R."/>
            <person name="Kale V."/>
            <person name="Holt S."/>
            <person name="Cochrane G."/>
            <person name="Meng A."/>
            <person name="Brown T."/>
            <person name="Cohen L."/>
        </authorList>
    </citation>
    <scope>NUCLEOTIDE SEQUENCE</scope>
    <source>
        <strain evidence="7">CCMP3346</strain>
    </source>
</reference>
<dbReference type="GO" id="GO:0003824">
    <property type="term" value="F:catalytic activity"/>
    <property type="evidence" value="ECO:0007669"/>
    <property type="project" value="InterPro"/>
</dbReference>
<evidence type="ECO:0000256" key="4">
    <source>
        <dbReference type="SAM" id="SignalP"/>
    </source>
</evidence>
<dbReference type="InterPro" id="IPR001310">
    <property type="entry name" value="Histidine_triad_HIT"/>
</dbReference>
<dbReference type="SUPFAM" id="SSF52833">
    <property type="entry name" value="Thioredoxin-like"/>
    <property type="match status" value="1"/>
</dbReference>
<dbReference type="InterPro" id="IPR036265">
    <property type="entry name" value="HIT-like_sf"/>
</dbReference>
<accession>A0A7S1KDL0</accession>
<evidence type="ECO:0000256" key="2">
    <source>
        <dbReference type="PIRSR" id="PIRSR601310-3"/>
    </source>
</evidence>
<protein>
    <recommendedName>
        <fullName evidence="8">HIT domain-containing protein</fullName>
    </recommendedName>
</protein>
<proteinExistence type="predicted"/>
<name>A0A7S1KDL0_9ALVE</name>
<dbReference type="CDD" id="cd00299">
    <property type="entry name" value="GST_C_family"/>
    <property type="match status" value="1"/>
</dbReference>
<dbReference type="PROSITE" id="PS51084">
    <property type="entry name" value="HIT_2"/>
    <property type="match status" value="1"/>
</dbReference>
<evidence type="ECO:0000259" key="6">
    <source>
        <dbReference type="PROSITE" id="PS51084"/>
    </source>
</evidence>
<dbReference type="Pfam" id="PF13417">
    <property type="entry name" value="GST_N_3"/>
    <property type="match status" value="1"/>
</dbReference>
<evidence type="ECO:0000313" key="7">
    <source>
        <dbReference type="EMBL" id="CAD9070818.1"/>
    </source>
</evidence>
<dbReference type="SFLD" id="SFLDS00019">
    <property type="entry name" value="Glutathione_Transferase_(cytos"/>
    <property type="match status" value="1"/>
</dbReference>
<dbReference type="PROSITE" id="PS00892">
    <property type="entry name" value="HIT_1"/>
    <property type="match status" value="1"/>
</dbReference>
<dbReference type="Pfam" id="PF01230">
    <property type="entry name" value="HIT"/>
    <property type="match status" value="1"/>
</dbReference>
<dbReference type="CDD" id="cd01276">
    <property type="entry name" value="PKCI_related"/>
    <property type="match status" value="1"/>
</dbReference>
<dbReference type="Gene3D" id="1.20.1050.10">
    <property type="match status" value="1"/>
</dbReference>
<dbReference type="PRINTS" id="PR00332">
    <property type="entry name" value="HISTRIAD"/>
</dbReference>
<feature type="active site" description="Tele-AMP-histidine intermediate" evidence="1">
    <location>
        <position position="378"/>
    </location>
</feature>
<evidence type="ECO:0000256" key="1">
    <source>
        <dbReference type="PIRSR" id="PIRSR601310-1"/>
    </source>
</evidence>
<dbReference type="Gene3D" id="3.30.428.10">
    <property type="entry name" value="HIT-like"/>
    <property type="match status" value="1"/>
</dbReference>
<dbReference type="InterPro" id="IPR036249">
    <property type="entry name" value="Thioredoxin-like_sf"/>
</dbReference>
<dbReference type="InterPro" id="IPR004045">
    <property type="entry name" value="Glutathione_S-Trfase_N"/>
</dbReference>
<feature type="signal peptide" evidence="4">
    <location>
        <begin position="1"/>
        <end position="19"/>
    </location>
</feature>
<dbReference type="PROSITE" id="PS50404">
    <property type="entry name" value="GST_NTER"/>
    <property type="match status" value="1"/>
</dbReference>
<dbReference type="InterPro" id="IPR019808">
    <property type="entry name" value="Histidine_triad_CS"/>
</dbReference>
<dbReference type="InterPro" id="IPR011146">
    <property type="entry name" value="HIT-like"/>
</dbReference>
<dbReference type="SUPFAM" id="SSF47616">
    <property type="entry name" value="GST C-terminal domain-like"/>
    <property type="match status" value="1"/>
</dbReference>
<dbReference type="Gene3D" id="3.40.30.10">
    <property type="entry name" value="Glutaredoxin"/>
    <property type="match status" value="1"/>
</dbReference>
<organism evidence="7">
    <name type="scientific">Vitrella brassicaformis</name>
    <dbReference type="NCBI Taxonomy" id="1169539"/>
    <lineage>
        <taxon>Eukaryota</taxon>
        <taxon>Sar</taxon>
        <taxon>Alveolata</taxon>
        <taxon>Colpodellida</taxon>
        <taxon>Vitrellaceae</taxon>
        <taxon>Vitrella</taxon>
    </lineage>
</organism>
<evidence type="ECO:0000259" key="5">
    <source>
        <dbReference type="PROSITE" id="PS50404"/>
    </source>
</evidence>
<dbReference type="InterPro" id="IPR040079">
    <property type="entry name" value="Glutathione_S-Trfase"/>
</dbReference>
<evidence type="ECO:0008006" key="8">
    <source>
        <dbReference type="Google" id="ProtNLM"/>
    </source>
</evidence>
<dbReference type="PANTHER" id="PTHR23089">
    <property type="entry name" value="HISTIDINE TRIAD HIT PROTEIN"/>
    <property type="match status" value="1"/>
</dbReference>
<evidence type="ECO:0000256" key="3">
    <source>
        <dbReference type="PROSITE-ProRule" id="PRU00464"/>
    </source>
</evidence>
<feature type="chain" id="PRO_5030907042" description="HIT domain-containing protein" evidence="4">
    <location>
        <begin position="20"/>
        <end position="392"/>
    </location>
</feature>
<dbReference type="AlphaFoldDB" id="A0A7S1KDL0"/>
<dbReference type="CDD" id="cd00570">
    <property type="entry name" value="GST_N_family"/>
    <property type="match status" value="1"/>
</dbReference>
<gene>
    <name evidence="7" type="ORF">VBRA1451_LOCUS25900</name>
</gene>
<keyword evidence="4" id="KW-0732">Signal</keyword>
<sequence length="392" mass="43438">MVCVLLLTALVLLFHSIESFRLPSPLVCSLQPGGSRGVKMVQETLYDMPISNHGARCRMIVYKKGIEDRVTIRPPGDLGGLKSEEYLKINPQGKMPTYVTDGGLPIPESDPIARYLINKYQGVGVSFVPADATAQLRSDIVGRLHDVYISPIQGAMYKAAPPFGPFDDRQAALSELKRQLETVEACVSPDGPYITGSEISLADATLFPTMVFITYILPEQFGWQPADVLPPKLARWFQWMQANEPSAKRVFDEITGVLKGWSEKGRWTTILGAGLKDQAPATLFDKIMNKQVSADIVHEDDRCMAIRDINPQGPTHVLLFPKRRDNLTQLRQATEEHKGILGHLLVTAAKLARDEGFEAYRIVINDGPKACQSVFHLHVHLIGGRSFSWPPG</sequence>
<dbReference type="SUPFAM" id="SSF54197">
    <property type="entry name" value="HIT-like"/>
    <property type="match status" value="1"/>
</dbReference>
<feature type="domain" description="HIT" evidence="6">
    <location>
        <begin position="283"/>
        <end position="392"/>
    </location>
</feature>
<dbReference type="Pfam" id="PF13410">
    <property type="entry name" value="GST_C_2"/>
    <property type="match status" value="1"/>
</dbReference>
<dbReference type="EMBL" id="HBGB01044011">
    <property type="protein sequence ID" value="CAD9070818.1"/>
    <property type="molecule type" value="Transcribed_RNA"/>
</dbReference>
<feature type="domain" description="GST N-terminal" evidence="5">
    <location>
        <begin position="41"/>
        <end position="124"/>
    </location>
</feature>